<reference evidence="1 2" key="1">
    <citation type="journal article" date="2022" name="bioRxiv">
        <title>The genome of the oomycete Peronosclerospora sorghi, a cosmopolitan pathogen of maize and sorghum, is inflated with dispersed pseudogenes.</title>
        <authorList>
            <person name="Fletcher K."/>
            <person name="Martin F."/>
            <person name="Isakeit T."/>
            <person name="Cavanaugh K."/>
            <person name="Magill C."/>
            <person name="Michelmore R."/>
        </authorList>
    </citation>
    <scope>NUCLEOTIDE SEQUENCE [LARGE SCALE GENOMIC DNA]</scope>
    <source>
        <strain evidence="1">P6</strain>
    </source>
</reference>
<evidence type="ECO:0000313" key="1">
    <source>
        <dbReference type="EMBL" id="KAI9913252.1"/>
    </source>
</evidence>
<dbReference type="Proteomes" id="UP001163321">
    <property type="component" value="Chromosome 4"/>
</dbReference>
<keyword evidence="2" id="KW-1185">Reference proteome</keyword>
<comment type="caution">
    <text evidence="1">The sequence shown here is derived from an EMBL/GenBank/DDBJ whole genome shotgun (WGS) entry which is preliminary data.</text>
</comment>
<organism evidence="1 2">
    <name type="scientific">Peronosclerospora sorghi</name>
    <dbReference type="NCBI Taxonomy" id="230839"/>
    <lineage>
        <taxon>Eukaryota</taxon>
        <taxon>Sar</taxon>
        <taxon>Stramenopiles</taxon>
        <taxon>Oomycota</taxon>
        <taxon>Peronosporomycetes</taxon>
        <taxon>Peronosporales</taxon>
        <taxon>Peronosporaceae</taxon>
        <taxon>Peronosclerospora</taxon>
    </lineage>
</organism>
<gene>
    <name evidence="1" type="ORF">PsorP6_006581</name>
</gene>
<proteinExistence type="predicted"/>
<name>A0ACC0W3E8_9STRA</name>
<evidence type="ECO:0000313" key="2">
    <source>
        <dbReference type="Proteomes" id="UP001163321"/>
    </source>
</evidence>
<sequence>MTVRAWSWTRLDGRNVVALPTQTEIHLYDSDDFVLLSRLAPSGHRSPVAFVRWSGFHGKLASLSADQILVHAPQRDPQQRSCVQLVSICSYRLDGAHASIRGLSFSRTADELLVCGRDTGLYKLDVRTPDHWTDEAPVVWRKDKEDCDVAKYSPSAFVFATLRRKEREVKVWRMRRRLGDADKSQRLDRVETLKHEEPVVCFAWRPTTMQGRSALESDGTRKAQWFEPPRILLTCTRSRTVNIWTENDTSCFNTVLVLDPTYSMDHVRWVIPKNKNISEETFQRVTDMHANRADWISAVDQNGVLKLWRVSGVMSQSLHAEETSVQLKINGHDNQPGANLEIRLRDVCVMAYFSQNYVGMPSKLDLVLQREDHMLMSFQVAVGEVDRPVAILKKSWYRSHRGSISALSAHPSLPLVASVDTFTSDGTWTYEVLVYWISFSAFSARSRLIPSGVLPCEKNSGKVLCIQWVPTLHFDATPLLLVGYESGAIDVYGRCARDRVAVVSSPRVKVPQHQRKVTRSPTLSPWTFYNYETGESGFEYEVLYKNSNENELSLQFEENNGKLLVVRNWSSDRFLSEIIEGDELVGINNKSIVGKKGKDVLALIDQNSRNEVILMRFRAACAHEYQEKSLIEKTVSQSSTSARATSNPSNLGTFGSTVDNNERKSRNLDHVVHAVAVSMYGGWKNVLHTEAAPQLSRLCICPSYADDGGYVPDSVLIFGIESLPGQLYVWKGLRGSTTQSFELVPLQIQNPAIQKKANITSIASERDYRQRAFSSNRTQGNNSLNSLIFIGDAAGYIEHWRCQAVGNTIYFTMMGSHRVCGNDSFSLPNGHQVRESMGLFCRRGYVSTHPMNVCPESYDAAAAGVGGVSQIEVDDPNRLAVLHADRPEKLHVFEAESGLGILRLEETISSNGRGNILGFCWCSSHVEFNVDALAVKYEAAIVMYQYDTTTHRWSQIGDDIVTQLSLFDCTRDSSALLIGGGHLNDTRVDQSSSQLVSNNMLLVMSKWDEPGSLLQRSMDWKAAEPPQKLPVWHPYVLLTTMFGMHARVGEKDTSLAGDRASYEFSRAFQDATQMLKLLAKVIEDDRSAQASVASGVLSYVGQLPSHKATTKQNESGRAQMSESVGRYSTLIHQSDEIDKAENVFAYPIGYGRSQTSAEGGSPPSEVDHRTLSRSEAATILSAVDSILQGKAHPSRVNASVLFDSFSEEHLLEMKVLLSYVDAIQSLGFDLDASAADLGAKRFFSMHLFSKSLTSVVRSHIGDCASSSEGAEVDDGRLNHELTKENCLLQPRLEETPSSGLLWALHSDAQKFVWEHCIESHSVWDDMRHLWLGLWIKDVKDLREIVERWSLYPWLYFGHEFIVLLALVMTAVDFRGFPICGRKMLLTYVYSTWHWESEECLVHWQSTPSPIQTR</sequence>
<dbReference type="EMBL" id="CM047583">
    <property type="protein sequence ID" value="KAI9913252.1"/>
    <property type="molecule type" value="Genomic_DNA"/>
</dbReference>
<protein>
    <submittedName>
        <fullName evidence="1">Uncharacterized protein</fullName>
    </submittedName>
</protein>
<accession>A0ACC0W3E8</accession>